<dbReference type="InterPro" id="IPR051024">
    <property type="entry name" value="GlcNAc_Chitin_IntDeg"/>
</dbReference>
<feature type="domain" description="Chitin-binding type-4" evidence="5">
    <location>
        <begin position="32"/>
        <end position="215"/>
    </location>
</feature>
<gene>
    <name evidence="8" type="ORF">PCL1606_11030</name>
</gene>
<dbReference type="Proteomes" id="UP000032748">
    <property type="component" value="Chromosome"/>
</dbReference>
<dbReference type="InterPro" id="IPR054063">
    <property type="entry name" value="GbpA_D3"/>
</dbReference>
<dbReference type="Gene3D" id="3.30.70.2150">
    <property type="match status" value="1"/>
</dbReference>
<dbReference type="AlphaFoldDB" id="A0A0D5XTY4"/>
<evidence type="ECO:0000256" key="3">
    <source>
        <dbReference type="ARBA" id="ARBA00022729"/>
    </source>
</evidence>
<sequence>MLPSTRASALRKLPLAITLGLASLATQQAFAHGYVESPKSRAFMCNSAGGNLNGNCGPVTYEPQSVEYSPSVAHHYPKDYCAGDFTQCGPANGTIPAGGIASFSQLNEQTATRWQKTTIKPGMNEFTWHYKAGHASAYYQFYITKKDWNPNQPLTRDSFELTPLLNENAGGARPQSGSTTKHKVNIPADRSGYHVILATWKIADTAATFYQVIDVNIDNDGAPVPDWKILGAVQPEELRVGDKVKTRVFTNAGEQQNRQTVLNIETAEQAKANTWPFLLAQKVNKANAGYLMGELNANNEVVPHYGKNTMYAKKGSDVVNVEIQKDQPSIPGELKISGLQAEYTLKDGATDLHFNAIAQGGKYTVSSTVFNGKNESIAHVQAEPGNNMPHFSIPLRNVSEGEYDVVVVAKPEKGEQLQQSQRITLKAEETGGGTGEYDFVFPKGLSSYKAGTKVLGKDGKVYECKPFPYSGYCIQWNAGAIHYEPGTGSNWQDAWIRK</sequence>
<protein>
    <submittedName>
        <fullName evidence="8">Multidrug transporter</fullName>
    </submittedName>
</protein>
<dbReference type="SUPFAM" id="SSF81296">
    <property type="entry name" value="E set domains"/>
    <property type="match status" value="1"/>
</dbReference>
<dbReference type="InterPro" id="IPR004302">
    <property type="entry name" value="Cellulose/chitin-bd_N"/>
</dbReference>
<evidence type="ECO:0000256" key="4">
    <source>
        <dbReference type="SAM" id="SignalP"/>
    </source>
</evidence>
<dbReference type="Pfam" id="PF21868">
    <property type="entry name" value="GbpA_D3"/>
    <property type="match status" value="1"/>
</dbReference>
<dbReference type="Pfam" id="PF03067">
    <property type="entry name" value="LPMO_10"/>
    <property type="match status" value="1"/>
</dbReference>
<dbReference type="RefSeq" id="WP_045881308.1">
    <property type="nucleotide sequence ID" value="NZ_CP011110.1"/>
</dbReference>
<evidence type="ECO:0000259" key="5">
    <source>
        <dbReference type="Pfam" id="PF03067"/>
    </source>
</evidence>
<dbReference type="Pfam" id="PF18416">
    <property type="entry name" value="GbpA_2"/>
    <property type="match status" value="1"/>
</dbReference>
<dbReference type="GO" id="GO:0008061">
    <property type="term" value="F:chitin binding"/>
    <property type="evidence" value="ECO:0007669"/>
    <property type="project" value="UniProtKB-KW"/>
</dbReference>
<organism evidence="8 9">
    <name type="scientific">Pseudomonas chlororaphis</name>
    <dbReference type="NCBI Taxonomy" id="587753"/>
    <lineage>
        <taxon>Bacteria</taxon>
        <taxon>Pseudomonadati</taxon>
        <taxon>Pseudomonadota</taxon>
        <taxon>Gammaproteobacteria</taxon>
        <taxon>Pseudomonadales</taxon>
        <taxon>Pseudomonadaceae</taxon>
        <taxon>Pseudomonas</taxon>
    </lineage>
</organism>
<dbReference type="InterPro" id="IPR014756">
    <property type="entry name" value="Ig_E-set"/>
</dbReference>
<feature type="domain" description="N-acetylglucosamine binding protein A" evidence="6">
    <location>
        <begin position="227"/>
        <end position="324"/>
    </location>
</feature>
<dbReference type="CDD" id="cd21177">
    <property type="entry name" value="LPMO_AA10"/>
    <property type="match status" value="1"/>
</dbReference>
<evidence type="ECO:0000313" key="8">
    <source>
        <dbReference type="EMBL" id="AKA22558.1"/>
    </source>
</evidence>
<dbReference type="Gene3D" id="2.70.50.50">
    <property type="entry name" value="chitin-binding protein cbp21"/>
    <property type="match status" value="1"/>
</dbReference>
<dbReference type="KEGG" id="pcz:PCL1606_11030"/>
<evidence type="ECO:0000313" key="9">
    <source>
        <dbReference type="Proteomes" id="UP000032748"/>
    </source>
</evidence>
<feature type="signal peptide" evidence="4">
    <location>
        <begin position="1"/>
        <end position="31"/>
    </location>
</feature>
<dbReference type="PANTHER" id="PTHR34823">
    <property type="entry name" value="GLCNAC-BINDING PROTEIN A"/>
    <property type="match status" value="1"/>
</dbReference>
<dbReference type="PATRIC" id="fig|587753.10.peg.1096"/>
<dbReference type="EMBL" id="CP011110">
    <property type="protein sequence ID" value="AKA22558.1"/>
    <property type="molecule type" value="Genomic_DNA"/>
</dbReference>
<evidence type="ECO:0000259" key="6">
    <source>
        <dbReference type="Pfam" id="PF18416"/>
    </source>
</evidence>
<accession>A0A0D5XTY4</accession>
<evidence type="ECO:0000256" key="2">
    <source>
        <dbReference type="ARBA" id="ARBA00022669"/>
    </source>
</evidence>
<keyword evidence="2" id="KW-0147">Chitin-binding</keyword>
<keyword evidence="1" id="KW-0964">Secreted</keyword>
<dbReference type="NCBIfam" id="NF009690">
    <property type="entry name" value="PRK13211.1"/>
    <property type="match status" value="1"/>
</dbReference>
<reference evidence="8 9" key="1">
    <citation type="journal article" date="2015" name="Mol. Plant Microbe Interact.">
        <title>Comparative Genomic Analysis of Pseudomonas chlororaphis PCL1606 Reveals New Insight into Antifungal Compounds Involved in Biocontrol.</title>
        <authorList>
            <person name="Calderon C.E."/>
            <person name="Ramos C."/>
            <person name="de Vicente A."/>
            <person name="Cazorla F.M."/>
        </authorList>
    </citation>
    <scope>NUCLEOTIDE SEQUENCE [LARGE SCALE GENOMIC DNA]</scope>
    <source>
        <strain evidence="8 9">PCL1606</strain>
    </source>
</reference>
<dbReference type="OrthoDB" id="3675244at2"/>
<evidence type="ECO:0000256" key="1">
    <source>
        <dbReference type="ARBA" id="ARBA00022525"/>
    </source>
</evidence>
<keyword evidence="3 4" id="KW-0732">Signal</keyword>
<feature type="domain" description="GlcNAc-binding protein A third" evidence="7">
    <location>
        <begin position="333"/>
        <end position="420"/>
    </location>
</feature>
<evidence type="ECO:0000259" key="7">
    <source>
        <dbReference type="Pfam" id="PF21868"/>
    </source>
</evidence>
<dbReference type="PANTHER" id="PTHR34823:SF1">
    <property type="entry name" value="CHITIN-BINDING TYPE-4 DOMAIN-CONTAINING PROTEIN"/>
    <property type="match status" value="1"/>
</dbReference>
<dbReference type="InterPro" id="IPR041029">
    <property type="entry name" value="GbpA_2"/>
</dbReference>
<dbReference type="Gene3D" id="2.60.40.2550">
    <property type="match status" value="1"/>
</dbReference>
<proteinExistence type="predicted"/>
<name>A0A0D5XTY4_9PSED</name>
<feature type="chain" id="PRO_5002299440" evidence="4">
    <location>
        <begin position="32"/>
        <end position="498"/>
    </location>
</feature>